<keyword evidence="1" id="KW-0732">Signal</keyword>
<gene>
    <name evidence="3" type="ORF">GALL_301470</name>
</gene>
<dbReference type="PROSITE" id="PS51318">
    <property type="entry name" value="TAT"/>
    <property type="match status" value="1"/>
</dbReference>
<feature type="domain" description="Leucine-binding protein" evidence="2">
    <location>
        <begin position="42"/>
        <end position="384"/>
    </location>
</feature>
<comment type="caution">
    <text evidence="3">The sequence shown here is derived from an EMBL/GenBank/DDBJ whole genome shotgun (WGS) entry which is preliminary data.</text>
</comment>
<sequence>MHEQDKPKGDFDRRDFLKIAGAAGLSTLLAQPKPSWGASETPIKIGMVDPITSTFAALGHSEIKGAQFAEAEINKAGGILGRPLQLLVEDGAGNPGTSVDKVSRLVSQDKVDFLMGTVNSASSLAVSQFANQHNKLFVCTGGHVDSLTGKECKSTTFRTCSTTWMLTAGDFETLYKKFGKKWYFLTTDYAFGQSEQADYTTQLKRVGGTVVGSALVPVGATDFSSYLIDVKAKAPQVLCLLLAGNDQVNCMKQIAQFGINKDIAVGGALFELEQAQALPEAARYGWWTMEWYWNQPKTPHVADFVKRFAAANKGEYPTARVWFGYATTHAIRLAVERAKSTETAKVVKAMEGLVLPPEIALQPGAPAYRAEDHQLMIGMFPGHVIQTGTYPNLFEVSSIVPGAQLALPPSQTGCVLPRA</sequence>
<protein>
    <recommendedName>
        <fullName evidence="2">Leucine-binding protein domain-containing protein</fullName>
    </recommendedName>
</protein>
<name>A0A1J5R7D4_9ZZZZ</name>
<dbReference type="AlphaFoldDB" id="A0A1J5R7D4"/>
<dbReference type="InterPro" id="IPR028082">
    <property type="entry name" value="Peripla_BP_I"/>
</dbReference>
<dbReference type="InterPro" id="IPR028081">
    <property type="entry name" value="Leu-bd"/>
</dbReference>
<dbReference type="Pfam" id="PF13458">
    <property type="entry name" value="Peripla_BP_6"/>
    <property type="match status" value="1"/>
</dbReference>
<dbReference type="InterPro" id="IPR006311">
    <property type="entry name" value="TAT_signal"/>
</dbReference>
<organism evidence="3">
    <name type="scientific">mine drainage metagenome</name>
    <dbReference type="NCBI Taxonomy" id="410659"/>
    <lineage>
        <taxon>unclassified sequences</taxon>
        <taxon>metagenomes</taxon>
        <taxon>ecological metagenomes</taxon>
    </lineage>
</organism>
<reference evidence="3" key="1">
    <citation type="submission" date="2016-10" db="EMBL/GenBank/DDBJ databases">
        <title>Sequence of Gallionella enrichment culture.</title>
        <authorList>
            <person name="Poehlein A."/>
            <person name="Muehling M."/>
            <person name="Daniel R."/>
        </authorList>
    </citation>
    <scope>NUCLEOTIDE SEQUENCE</scope>
</reference>
<evidence type="ECO:0000259" key="2">
    <source>
        <dbReference type="Pfam" id="PF13458"/>
    </source>
</evidence>
<dbReference type="EMBL" id="MLJW01000394">
    <property type="protein sequence ID" value="OIQ87964.1"/>
    <property type="molecule type" value="Genomic_DNA"/>
</dbReference>
<proteinExistence type="predicted"/>
<dbReference type="Gene3D" id="3.40.50.2300">
    <property type="match status" value="2"/>
</dbReference>
<accession>A0A1J5R7D4</accession>
<evidence type="ECO:0000256" key="1">
    <source>
        <dbReference type="ARBA" id="ARBA00022729"/>
    </source>
</evidence>
<evidence type="ECO:0000313" key="3">
    <source>
        <dbReference type="EMBL" id="OIQ87964.1"/>
    </source>
</evidence>
<dbReference type="PANTHER" id="PTHR30483">
    <property type="entry name" value="LEUCINE-SPECIFIC-BINDING PROTEIN"/>
    <property type="match status" value="1"/>
</dbReference>
<dbReference type="PANTHER" id="PTHR30483:SF6">
    <property type="entry name" value="PERIPLASMIC BINDING PROTEIN OF ABC TRANSPORTER FOR NATURAL AMINO ACIDS"/>
    <property type="match status" value="1"/>
</dbReference>
<dbReference type="InterPro" id="IPR051010">
    <property type="entry name" value="BCAA_transport"/>
</dbReference>
<dbReference type="SUPFAM" id="SSF53822">
    <property type="entry name" value="Periplasmic binding protein-like I"/>
    <property type="match status" value="1"/>
</dbReference>